<evidence type="ECO:0000256" key="1">
    <source>
        <dbReference type="SAM" id="Phobius"/>
    </source>
</evidence>
<dbReference type="EMBL" id="CP060636">
    <property type="protein sequence ID" value="QNM13809.1"/>
    <property type="molecule type" value="Genomic_DNA"/>
</dbReference>
<keyword evidence="4" id="KW-1185">Reference proteome</keyword>
<feature type="domain" description="AB hydrolase-1" evidence="2">
    <location>
        <begin position="195"/>
        <end position="267"/>
    </location>
</feature>
<keyword evidence="1" id="KW-1133">Transmembrane helix</keyword>
<dbReference type="InterPro" id="IPR029058">
    <property type="entry name" value="AB_hydrolase_fold"/>
</dbReference>
<dbReference type="KEGG" id="ehn:H9Q80_07685"/>
<keyword evidence="1" id="KW-0472">Membrane</keyword>
<dbReference type="GO" id="GO:0016787">
    <property type="term" value="F:hydrolase activity"/>
    <property type="evidence" value="ECO:0007669"/>
    <property type="project" value="UniProtKB-KW"/>
</dbReference>
<keyword evidence="1" id="KW-0812">Transmembrane</keyword>
<proteinExistence type="predicted"/>
<feature type="transmembrane region" description="Helical" evidence="1">
    <location>
        <begin position="98"/>
        <end position="120"/>
    </location>
</feature>
<evidence type="ECO:0000313" key="3">
    <source>
        <dbReference type="EMBL" id="QNM13809.1"/>
    </source>
</evidence>
<dbReference type="AlphaFoldDB" id="A0A7G9GSM7"/>
<feature type="transmembrane region" description="Helical" evidence="1">
    <location>
        <begin position="27"/>
        <end position="45"/>
    </location>
</feature>
<evidence type="ECO:0000259" key="2">
    <source>
        <dbReference type="Pfam" id="PF00561"/>
    </source>
</evidence>
<dbReference type="PANTHER" id="PTHR12277:SF81">
    <property type="entry name" value="PROTEIN ABHD13"/>
    <property type="match status" value="1"/>
</dbReference>
<organism evidence="3 4">
    <name type="scientific">[Eubacterium] hominis</name>
    <dbReference type="NCBI Taxonomy" id="2764325"/>
    <lineage>
        <taxon>Bacteria</taxon>
        <taxon>Bacillati</taxon>
        <taxon>Bacillota</taxon>
        <taxon>Erysipelotrichia</taxon>
        <taxon>Erysipelotrichales</taxon>
        <taxon>Erysipelotrichaceae</taxon>
        <taxon>Amedibacillus</taxon>
    </lineage>
</organism>
<accession>A0A7G9GSM7</accession>
<feature type="transmembrane region" description="Helical" evidence="1">
    <location>
        <begin position="65"/>
        <end position="86"/>
    </location>
</feature>
<keyword evidence="3" id="KW-0378">Hydrolase</keyword>
<name>A0A7G9GSM7_9FIRM</name>
<dbReference type="InterPro" id="IPR000073">
    <property type="entry name" value="AB_hydrolase_1"/>
</dbReference>
<dbReference type="RefSeq" id="WP_117451277.1">
    <property type="nucleotide sequence ID" value="NZ_CP060636.1"/>
</dbReference>
<dbReference type="Gene3D" id="3.40.50.1820">
    <property type="entry name" value="alpha/beta hydrolase"/>
    <property type="match status" value="1"/>
</dbReference>
<dbReference type="Proteomes" id="UP000515856">
    <property type="component" value="Chromosome"/>
</dbReference>
<gene>
    <name evidence="3" type="ORF">H9Q80_07685</name>
</gene>
<evidence type="ECO:0000313" key="4">
    <source>
        <dbReference type="Proteomes" id="UP000515856"/>
    </source>
</evidence>
<dbReference type="SUPFAM" id="SSF53474">
    <property type="entry name" value="alpha/beta-Hydrolases"/>
    <property type="match status" value="1"/>
</dbReference>
<reference evidence="3 4" key="1">
    <citation type="submission" date="2020-08" db="EMBL/GenBank/DDBJ databases">
        <authorList>
            <person name="Liu C."/>
            <person name="Sun Q."/>
        </authorList>
    </citation>
    <scope>NUCLEOTIDE SEQUENCE [LARGE SCALE GENOMIC DNA]</scope>
    <source>
        <strain evidence="3 4">NSJ-61</strain>
    </source>
</reference>
<protein>
    <submittedName>
        <fullName evidence="3">Alpha/beta fold hydrolase</fullName>
    </submittedName>
</protein>
<sequence length="363" mass="41745">MLIQIICISILMLLLQFFFYKQNFHKLVLYILPVLSLCYMVYSIFKIVRAQALVNTSFPLAVKVIGLLLPIMISLIGMIVCIVIKYRHVERSELKKVVLRQFLGFIVVMFVILSVTIYSAQEYVIFFPNDSEQDRETLQQSHTYEQVTISQKYKGWLKDNKDSDTIIVYFGGNAQNTASTFLQFESVGIFDVMKNYSFFSIDYPSYGESEGSLSQNSLFQMADNVMDYVENHFPDKKIDLIGYSIGTGIASYVSAHHALHKFVLVAPYNNGKDLFNTYFSIFYGPLTNLIQYPLESDQYVKQVTCESLVVMSKADSIVPMRLSKKLIKAFEKEPSTVVYEKDTHADLITEIKPWQDIINFLDK</sequence>
<dbReference type="Pfam" id="PF00561">
    <property type="entry name" value="Abhydrolase_1"/>
    <property type="match status" value="1"/>
</dbReference>
<dbReference type="PANTHER" id="PTHR12277">
    <property type="entry name" value="ALPHA/BETA HYDROLASE DOMAIN-CONTAINING PROTEIN"/>
    <property type="match status" value="1"/>
</dbReference>